<evidence type="ECO:0000313" key="3">
    <source>
        <dbReference type="Proteomes" id="UP000824998"/>
    </source>
</evidence>
<name>A0A9P7YLS4_9HELO</name>
<evidence type="ECO:0000256" key="1">
    <source>
        <dbReference type="SAM" id="MobiDB-lite"/>
    </source>
</evidence>
<accession>A0A9P7YLS4</accession>
<comment type="caution">
    <text evidence="2">The sequence shown here is derived from an EMBL/GenBank/DDBJ whole genome shotgun (WGS) entry which is preliminary data.</text>
</comment>
<evidence type="ECO:0000313" key="2">
    <source>
        <dbReference type="EMBL" id="KAG9235353.1"/>
    </source>
</evidence>
<feature type="compositionally biased region" description="Basic and acidic residues" evidence="1">
    <location>
        <begin position="46"/>
        <end position="59"/>
    </location>
</feature>
<organism evidence="2 3">
    <name type="scientific">Amylocarpus encephaloides</name>
    <dbReference type="NCBI Taxonomy" id="45428"/>
    <lineage>
        <taxon>Eukaryota</taxon>
        <taxon>Fungi</taxon>
        <taxon>Dikarya</taxon>
        <taxon>Ascomycota</taxon>
        <taxon>Pezizomycotina</taxon>
        <taxon>Leotiomycetes</taxon>
        <taxon>Helotiales</taxon>
        <taxon>Helotiales incertae sedis</taxon>
        <taxon>Amylocarpus</taxon>
    </lineage>
</organism>
<feature type="region of interest" description="Disordered" evidence="1">
    <location>
        <begin position="1"/>
        <end position="59"/>
    </location>
</feature>
<dbReference type="AlphaFoldDB" id="A0A9P7YLS4"/>
<dbReference type="Proteomes" id="UP000824998">
    <property type="component" value="Unassembled WGS sequence"/>
</dbReference>
<feature type="region of interest" description="Disordered" evidence="1">
    <location>
        <begin position="109"/>
        <end position="154"/>
    </location>
</feature>
<feature type="compositionally biased region" description="Polar residues" evidence="1">
    <location>
        <begin position="1"/>
        <end position="21"/>
    </location>
</feature>
<sequence length="190" mass="21054">MENPRQQIPRQDPTFTTTTPLKWSFISRMGNAGGARSQRRERRRRNGAEGRDVEGREDKSEGGALGFVLIYSGRLRISSPLLSSTFSPTVSLQLRLEDTQQQRLLLLRLNDSPSRPPPPSSTSSPTPLSSPLSSPQSSPQQPPETSPPISTVPSLCSYEASCRTEPTRIQDTRRALGCPREHREIGMSRS</sequence>
<feature type="compositionally biased region" description="Low complexity" evidence="1">
    <location>
        <begin position="121"/>
        <end position="139"/>
    </location>
</feature>
<dbReference type="EMBL" id="MU251434">
    <property type="protein sequence ID" value="KAG9235353.1"/>
    <property type="molecule type" value="Genomic_DNA"/>
</dbReference>
<proteinExistence type="predicted"/>
<keyword evidence="3" id="KW-1185">Reference proteome</keyword>
<reference evidence="2" key="1">
    <citation type="journal article" date="2021" name="IMA Fungus">
        <title>Genomic characterization of three marine fungi, including Emericellopsis atlantica sp. nov. with signatures of a generalist lifestyle and marine biomass degradation.</title>
        <authorList>
            <person name="Hagestad O.C."/>
            <person name="Hou L."/>
            <person name="Andersen J.H."/>
            <person name="Hansen E.H."/>
            <person name="Altermark B."/>
            <person name="Li C."/>
            <person name="Kuhnert E."/>
            <person name="Cox R.J."/>
            <person name="Crous P.W."/>
            <person name="Spatafora J.W."/>
            <person name="Lail K."/>
            <person name="Amirebrahimi M."/>
            <person name="Lipzen A."/>
            <person name="Pangilinan J."/>
            <person name="Andreopoulos W."/>
            <person name="Hayes R.D."/>
            <person name="Ng V."/>
            <person name="Grigoriev I.V."/>
            <person name="Jackson S.A."/>
            <person name="Sutton T.D.S."/>
            <person name="Dobson A.D.W."/>
            <person name="Rama T."/>
        </authorList>
    </citation>
    <scope>NUCLEOTIDE SEQUENCE</scope>
    <source>
        <strain evidence="2">TRa018bII</strain>
    </source>
</reference>
<protein>
    <submittedName>
        <fullName evidence="2">Uncharacterized protein</fullName>
    </submittedName>
</protein>
<gene>
    <name evidence="2" type="ORF">BJ875DRAFT_273122</name>
</gene>